<keyword evidence="2" id="KW-1133">Transmembrane helix</keyword>
<dbReference type="Gene3D" id="1.20.1250.20">
    <property type="entry name" value="MFS general substrate transporter like domains"/>
    <property type="match status" value="1"/>
</dbReference>
<keyword evidence="4" id="KW-1185">Reference proteome</keyword>
<keyword evidence="2" id="KW-0812">Transmembrane</keyword>
<evidence type="ECO:0000313" key="4">
    <source>
        <dbReference type="Proteomes" id="UP000799757"/>
    </source>
</evidence>
<comment type="subcellular location">
    <subcellularLocation>
        <location evidence="1">Membrane</location>
        <topology evidence="1">Multi-pass membrane protein</topology>
    </subcellularLocation>
</comment>
<evidence type="ECO:0000256" key="2">
    <source>
        <dbReference type="SAM" id="Phobius"/>
    </source>
</evidence>
<gene>
    <name evidence="3" type="ORF">K505DRAFT_367612</name>
</gene>
<feature type="transmembrane region" description="Helical" evidence="2">
    <location>
        <begin position="145"/>
        <end position="165"/>
    </location>
</feature>
<dbReference type="GO" id="GO:0000329">
    <property type="term" value="C:fungal-type vacuole membrane"/>
    <property type="evidence" value="ECO:0007669"/>
    <property type="project" value="TreeGrafter"/>
</dbReference>
<dbReference type="InterPro" id="IPR011701">
    <property type="entry name" value="MFS"/>
</dbReference>
<feature type="transmembrane region" description="Helical" evidence="2">
    <location>
        <begin position="90"/>
        <end position="110"/>
    </location>
</feature>
<feature type="transmembrane region" description="Helical" evidence="2">
    <location>
        <begin position="383"/>
        <end position="402"/>
    </location>
</feature>
<feature type="transmembrane region" description="Helical" evidence="2">
    <location>
        <begin position="502"/>
        <end position="521"/>
    </location>
</feature>
<evidence type="ECO:0000256" key="1">
    <source>
        <dbReference type="ARBA" id="ARBA00004141"/>
    </source>
</evidence>
<dbReference type="GO" id="GO:0022857">
    <property type="term" value="F:transmembrane transporter activity"/>
    <property type="evidence" value="ECO:0007669"/>
    <property type="project" value="InterPro"/>
</dbReference>
<proteinExistence type="predicted"/>
<dbReference type="Proteomes" id="UP000799757">
    <property type="component" value="Unassembled WGS sequence"/>
</dbReference>
<dbReference type="SUPFAM" id="SSF103473">
    <property type="entry name" value="MFS general substrate transporter"/>
    <property type="match status" value="1"/>
</dbReference>
<dbReference type="PANTHER" id="PTHR20772:SF4">
    <property type="entry name" value="HYPOTHETICAL AMINO ACID TRANSPORTER (EUROFUNG)"/>
    <property type="match status" value="1"/>
</dbReference>
<feature type="transmembrane region" description="Helical" evidence="2">
    <location>
        <begin position="201"/>
        <end position="219"/>
    </location>
</feature>
<feature type="transmembrane region" description="Helical" evidence="2">
    <location>
        <begin position="422"/>
        <end position="441"/>
    </location>
</feature>
<dbReference type="InterPro" id="IPR052599">
    <property type="entry name" value="SLC43A_AATransporter"/>
</dbReference>
<feature type="transmembrane region" description="Helical" evidence="2">
    <location>
        <begin position="172"/>
        <end position="195"/>
    </location>
</feature>
<evidence type="ECO:0000313" key="3">
    <source>
        <dbReference type="EMBL" id="KAF2787141.1"/>
    </source>
</evidence>
<keyword evidence="2" id="KW-0472">Membrane</keyword>
<dbReference type="PANTHER" id="PTHR20772">
    <property type="entry name" value="PROTEIN FMP42"/>
    <property type="match status" value="1"/>
</dbReference>
<dbReference type="InterPro" id="IPR036259">
    <property type="entry name" value="MFS_trans_sf"/>
</dbReference>
<feature type="transmembrane region" description="Helical" evidence="2">
    <location>
        <begin position="448"/>
        <end position="467"/>
    </location>
</feature>
<reference evidence="3" key="1">
    <citation type="journal article" date="2020" name="Stud. Mycol.">
        <title>101 Dothideomycetes genomes: a test case for predicting lifestyles and emergence of pathogens.</title>
        <authorList>
            <person name="Haridas S."/>
            <person name="Albert R."/>
            <person name="Binder M."/>
            <person name="Bloem J."/>
            <person name="Labutti K."/>
            <person name="Salamov A."/>
            <person name="Andreopoulos B."/>
            <person name="Baker S."/>
            <person name="Barry K."/>
            <person name="Bills G."/>
            <person name="Bluhm B."/>
            <person name="Cannon C."/>
            <person name="Castanera R."/>
            <person name="Culley D."/>
            <person name="Daum C."/>
            <person name="Ezra D."/>
            <person name="Gonzalez J."/>
            <person name="Henrissat B."/>
            <person name="Kuo A."/>
            <person name="Liang C."/>
            <person name="Lipzen A."/>
            <person name="Lutzoni F."/>
            <person name="Magnuson J."/>
            <person name="Mondo S."/>
            <person name="Nolan M."/>
            <person name="Ohm R."/>
            <person name="Pangilinan J."/>
            <person name="Park H.-J."/>
            <person name="Ramirez L."/>
            <person name="Alfaro M."/>
            <person name="Sun H."/>
            <person name="Tritt A."/>
            <person name="Yoshinaga Y."/>
            <person name="Zwiers L.-H."/>
            <person name="Turgeon B."/>
            <person name="Goodwin S."/>
            <person name="Spatafora J."/>
            <person name="Crous P."/>
            <person name="Grigoriev I."/>
        </authorList>
    </citation>
    <scope>NUCLEOTIDE SEQUENCE</scope>
    <source>
        <strain evidence="3">CBS 109.77</strain>
    </source>
</reference>
<dbReference type="Pfam" id="PF07690">
    <property type="entry name" value="MFS_1"/>
    <property type="match status" value="1"/>
</dbReference>
<accession>A0A6A6WTE7</accession>
<sequence>MSLIQHVHPLEGTDREEALVDLFLPPLERQFSNDRISERRLSFDSQFPGSQKSIRRIISYDALKPPEETLEEYGGLTPYRVPTAKRIAQIITTVLACWFASGIVFGFAALKPILIKENVFRELCKPEELDANVEVCFDQDLRLNFFFSLASTTANVSALPIGTMLDRYGPRVCYLFGCFCLTVGSILMSLAFQIAEFDGYTVGHFFLALGGTSIFLPSFQIANAFPKYSGSIVALVTGAFDASAAVFLFYRLAYESSEGRFKPQTFFLAYLAVPVLIVIAQLTLLPSESYKTPPQLEMKIQRAEDPMRDVHDSDEELPDDEIWRRRKQRSARRRRRLNKLDKLFGDPETRKKREEEEEQRHEASGVWGALHNKSARIQMTSPWFILITLLTVLQMVRMNYFIATIREQYDYMLDSTELARRINSFFDIALPLGGVLSTPFLGMMLDNISTPGVLLILVIIITIIGIVGSIPALWAGYVNVLLFVFLRPLYYSAMSDYAAKVFGFATFGRVYGTIICFSGLVNLSQTGIDALTKGTFGGNPIPVNASLASAAFVIGVSLVTYVSVQVHRWRKKIEEEEYAPSYAGTEVDSVLDSLLEADEDRNYGSFIPNRAPWEG</sequence>
<dbReference type="OrthoDB" id="330047at2759"/>
<protein>
    <submittedName>
        <fullName evidence="3">MFS general substrate transporter</fullName>
    </submittedName>
</protein>
<organism evidence="3 4">
    <name type="scientific">Melanomma pulvis-pyrius CBS 109.77</name>
    <dbReference type="NCBI Taxonomy" id="1314802"/>
    <lineage>
        <taxon>Eukaryota</taxon>
        <taxon>Fungi</taxon>
        <taxon>Dikarya</taxon>
        <taxon>Ascomycota</taxon>
        <taxon>Pezizomycotina</taxon>
        <taxon>Dothideomycetes</taxon>
        <taxon>Pleosporomycetidae</taxon>
        <taxon>Pleosporales</taxon>
        <taxon>Melanommataceae</taxon>
        <taxon>Melanomma</taxon>
    </lineage>
</organism>
<feature type="transmembrane region" description="Helical" evidence="2">
    <location>
        <begin position="231"/>
        <end position="253"/>
    </location>
</feature>
<feature type="transmembrane region" description="Helical" evidence="2">
    <location>
        <begin position="541"/>
        <end position="564"/>
    </location>
</feature>
<name>A0A6A6WTE7_9PLEO</name>
<dbReference type="AlphaFoldDB" id="A0A6A6WTE7"/>
<feature type="transmembrane region" description="Helical" evidence="2">
    <location>
        <begin position="265"/>
        <end position="285"/>
    </location>
</feature>
<dbReference type="EMBL" id="MU002356">
    <property type="protein sequence ID" value="KAF2787141.1"/>
    <property type="molecule type" value="Genomic_DNA"/>
</dbReference>